<keyword evidence="4" id="KW-0547">Nucleotide-binding</keyword>
<evidence type="ECO:0000256" key="8">
    <source>
        <dbReference type="ARBA" id="ARBA00031615"/>
    </source>
</evidence>
<dbReference type="InterPro" id="IPR004161">
    <property type="entry name" value="EFTu-like_2"/>
</dbReference>
<dbReference type="InterPro" id="IPR005225">
    <property type="entry name" value="Small_GTP-bd"/>
</dbReference>
<keyword evidence="5" id="KW-0648">Protein biosynthesis</keyword>
<gene>
    <name evidence="9" type="ORF">AYR53_03945</name>
</gene>
<evidence type="ECO:0000256" key="6">
    <source>
        <dbReference type="ARBA" id="ARBA00023134"/>
    </source>
</evidence>
<dbReference type="SUPFAM" id="SSF50465">
    <property type="entry name" value="EF-Tu/eEF-1alpha/eIF2-gamma C-terminal domain"/>
    <property type="match status" value="1"/>
</dbReference>
<dbReference type="SUPFAM" id="SSF46785">
    <property type="entry name" value="Winged helix' DNA-binding domain"/>
    <property type="match status" value="2"/>
</dbReference>
<dbReference type="GO" id="GO:0003723">
    <property type="term" value="F:RNA binding"/>
    <property type="evidence" value="ECO:0007669"/>
    <property type="project" value="InterPro"/>
</dbReference>
<dbReference type="InterPro" id="IPR009000">
    <property type="entry name" value="Transl_B-barrel_sf"/>
</dbReference>
<dbReference type="PANTHER" id="PTHR43721:SF22">
    <property type="entry name" value="ELONGATION FACTOR TU, MITOCHONDRIAL"/>
    <property type="match status" value="1"/>
</dbReference>
<dbReference type="Gene3D" id="3.40.50.300">
    <property type="entry name" value="P-loop containing nucleotide triphosphate hydrolases"/>
    <property type="match status" value="1"/>
</dbReference>
<dbReference type="PANTHER" id="PTHR43721">
    <property type="entry name" value="ELONGATION FACTOR TU-RELATED"/>
    <property type="match status" value="1"/>
</dbReference>
<dbReference type="CDD" id="cd03696">
    <property type="entry name" value="SelB_II"/>
    <property type="match status" value="1"/>
</dbReference>
<dbReference type="Proteomes" id="UP000078582">
    <property type="component" value="Chromosome"/>
</dbReference>
<dbReference type="SUPFAM" id="SSF52540">
    <property type="entry name" value="P-loop containing nucleoside triphosphate hydrolases"/>
    <property type="match status" value="1"/>
</dbReference>
<evidence type="ECO:0000313" key="10">
    <source>
        <dbReference type="Proteomes" id="UP000078582"/>
    </source>
</evidence>
<dbReference type="Pfam" id="PF09106">
    <property type="entry name" value="WHD_2nd_SelB"/>
    <property type="match status" value="1"/>
</dbReference>
<evidence type="ECO:0000256" key="4">
    <source>
        <dbReference type="ARBA" id="ARBA00022741"/>
    </source>
</evidence>
<keyword evidence="3" id="KW-0963">Cytoplasm</keyword>
<dbReference type="InterPro" id="IPR000795">
    <property type="entry name" value="T_Tr_GTP-bd_dom"/>
</dbReference>
<dbReference type="Pfam" id="PF09107">
    <property type="entry name" value="WHD_3rd_SelB"/>
    <property type="match status" value="1"/>
</dbReference>
<dbReference type="GO" id="GO:0005525">
    <property type="term" value="F:GTP binding"/>
    <property type="evidence" value="ECO:0007669"/>
    <property type="project" value="UniProtKB-KW"/>
</dbReference>
<dbReference type="PRINTS" id="PR00315">
    <property type="entry name" value="ELONGATNFCT"/>
</dbReference>
<keyword evidence="10" id="KW-1185">Reference proteome</keyword>
<dbReference type="PROSITE" id="PS51722">
    <property type="entry name" value="G_TR_2"/>
    <property type="match status" value="1"/>
</dbReference>
<dbReference type="Pfam" id="PF03144">
    <property type="entry name" value="GTP_EFTU_D2"/>
    <property type="match status" value="1"/>
</dbReference>
<evidence type="ECO:0000256" key="1">
    <source>
        <dbReference type="ARBA" id="ARBA00004496"/>
    </source>
</evidence>
<dbReference type="InterPro" id="IPR057335">
    <property type="entry name" value="Beta-barrel_SelB"/>
</dbReference>
<evidence type="ECO:0000256" key="2">
    <source>
        <dbReference type="ARBA" id="ARBA00015953"/>
    </source>
</evidence>
<dbReference type="Gene3D" id="2.40.30.10">
    <property type="entry name" value="Translation factors"/>
    <property type="match status" value="1"/>
</dbReference>
<dbReference type="InterPro" id="IPR015190">
    <property type="entry name" value="Elong_fac_SelB-wing-hlx_typ-2"/>
</dbReference>
<dbReference type="InterPro" id="IPR009001">
    <property type="entry name" value="Transl_elong_EF1A/Init_IF2_C"/>
</dbReference>
<dbReference type="OrthoDB" id="9804504at2"/>
<dbReference type="InterPro" id="IPR015191">
    <property type="entry name" value="SelB_WHD4"/>
</dbReference>
<comment type="subcellular location">
    <subcellularLocation>
        <location evidence="1">Cytoplasm</location>
    </subcellularLocation>
</comment>
<sequence length="625" mass="69357">MKHIVIATAGHVDHGKTTLIRALTGIETDTTTEEKKRGLTINLGFAFFDLPSKQRVGIVDVPGHEKFLKNMIAGLAGIDMVLLVVDAGEGVMPQTIEHAEILMLLGIKNFIIVLTKADTVDSEMQELAIDDVRTTFAGTILEKAPVVITDAVSGTGLHELTLKIDEMAKNITPPKSDGNPRLNIDRVFTLKGFGTIVTGTLLGGQVAINDELIAYPSEERVRIRNIQVHDQDEKIALPGQRTALNLNVKADQLSRGDVLTLLDNVEPTWMLDVQLQTLDVSDAALELQDRVRVYAGAKEVLGRIYPLGTEEVQVNGKTFVQIRLEEQIALKNGDRFVVRTYSPMKTIGGGVVLDANPRRHHRYDKGILRTLSIRATGDKAAILKDYLLTSEKMFNSLADIANVLDLKQSEAQKLLGVLSKNGKINKLGNEYTISEKLQKLQDWLVSELQDFHQQFPLKVGLVLAEVRSKINEQTNSDYSSDVIDYLCAEKVIKQQAGFVSLYAFKPIFNPEQLKLKAQLEKELTATGFTPPSSQELTNGQRQATQVLDALVGTTVVRLNDDVVISSTYYQKAVKLVTDFIQKNSQLSLADFRDITGSSRRYAMLILEKMDKDGITKRVENKRELR</sequence>
<dbReference type="EMBL" id="CP014873">
    <property type="protein sequence ID" value="ANK61994.1"/>
    <property type="molecule type" value="Genomic_DNA"/>
</dbReference>
<organism evidence="9 10">
    <name type="scientific">Loigolactobacillus backii</name>
    <dbReference type="NCBI Taxonomy" id="375175"/>
    <lineage>
        <taxon>Bacteria</taxon>
        <taxon>Bacillati</taxon>
        <taxon>Bacillota</taxon>
        <taxon>Bacilli</taxon>
        <taxon>Lactobacillales</taxon>
        <taxon>Lactobacillaceae</taxon>
        <taxon>Loigolactobacillus</taxon>
    </lineage>
</organism>
<dbReference type="GeneID" id="42981391"/>
<dbReference type="RefSeq" id="WP_068279171.1">
    <property type="nucleotide sequence ID" value="NZ_CP014873.1"/>
</dbReference>
<dbReference type="Gene3D" id="1.10.10.2770">
    <property type="match status" value="1"/>
</dbReference>
<evidence type="ECO:0000256" key="7">
    <source>
        <dbReference type="ARBA" id="ARBA00025526"/>
    </source>
</evidence>
<dbReference type="InterPro" id="IPR050055">
    <property type="entry name" value="EF-Tu_GTPase"/>
</dbReference>
<dbReference type="NCBIfam" id="TIGR00475">
    <property type="entry name" value="selB"/>
    <property type="match status" value="1"/>
</dbReference>
<dbReference type="InterPro" id="IPR036388">
    <property type="entry name" value="WH-like_DNA-bd_sf"/>
</dbReference>
<dbReference type="GO" id="GO:0003924">
    <property type="term" value="F:GTPase activity"/>
    <property type="evidence" value="ECO:0007669"/>
    <property type="project" value="InterPro"/>
</dbReference>
<dbReference type="Pfam" id="PF00009">
    <property type="entry name" value="GTP_EFTU"/>
    <property type="match status" value="1"/>
</dbReference>
<dbReference type="SUPFAM" id="SSF50447">
    <property type="entry name" value="Translation proteins"/>
    <property type="match status" value="1"/>
</dbReference>
<dbReference type="NCBIfam" id="TIGR00231">
    <property type="entry name" value="small_GTP"/>
    <property type="match status" value="1"/>
</dbReference>
<dbReference type="InterPro" id="IPR004535">
    <property type="entry name" value="Transl_elong_SelB"/>
</dbReference>
<dbReference type="STRING" id="375175.AYR53_03945"/>
<dbReference type="InterPro" id="IPR027417">
    <property type="entry name" value="P-loop_NTPase"/>
</dbReference>
<keyword evidence="6" id="KW-0342">GTP-binding</keyword>
<evidence type="ECO:0000256" key="5">
    <source>
        <dbReference type="ARBA" id="ARBA00022917"/>
    </source>
</evidence>
<name>A0A192GZN1_9LACO</name>
<dbReference type="Pfam" id="PF25461">
    <property type="entry name" value="Beta-barrel_SelB"/>
    <property type="match status" value="1"/>
</dbReference>
<evidence type="ECO:0000313" key="9">
    <source>
        <dbReference type="EMBL" id="ANK61994.1"/>
    </source>
</evidence>
<dbReference type="Gene3D" id="1.10.10.10">
    <property type="entry name" value="Winged helix-like DNA-binding domain superfamily/Winged helix DNA-binding domain"/>
    <property type="match status" value="1"/>
</dbReference>
<dbReference type="GO" id="GO:0001514">
    <property type="term" value="P:selenocysteine incorporation"/>
    <property type="evidence" value="ECO:0007669"/>
    <property type="project" value="InterPro"/>
</dbReference>
<reference evidence="9 10" key="1">
    <citation type="submission" date="2016-03" db="EMBL/GenBank/DDBJ databases">
        <title>Pediococcus and Lactobacillus from brewery environment - whole genome sequencing and assembly.</title>
        <authorList>
            <person name="Behr J."/>
            <person name="Geissler A.J."/>
            <person name="Vogel R.F."/>
        </authorList>
    </citation>
    <scope>NUCLEOTIDE SEQUENCE [LARGE SCALE GENOMIC DNA]</scope>
    <source>
        <strain evidence="9 10">TMW 1.1989</strain>
    </source>
</reference>
<dbReference type="CDD" id="cd04171">
    <property type="entry name" value="SelB"/>
    <property type="match status" value="1"/>
</dbReference>
<proteinExistence type="predicted"/>
<dbReference type="GO" id="GO:0005829">
    <property type="term" value="C:cytosol"/>
    <property type="evidence" value="ECO:0007669"/>
    <property type="project" value="TreeGrafter"/>
</dbReference>
<comment type="function">
    <text evidence="7">Translation factor necessary for the incorporation of selenocysteine into proteins. It probably replaces EF-Tu for the insertion of selenocysteine directed by the UGA codon. SelB binds GTP and GDP.</text>
</comment>
<dbReference type="CDD" id="cd15491">
    <property type="entry name" value="selB_III"/>
    <property type="match status" value="1"/>
</dbReference>
<dbReference type="AlphaFoldDB" id="A0A192GZN1"/>
<dbReference type="GO" id="GO:0003746">
    <property type="term" value="F:translation elongation factor activity"/>
    <property type="evidence" value="ECO:0007669"/>
    <property type="project" value="InterPro"/>
</dbReference>
<evidence type="ECO:0000256" key="3">
    <source>
        <dbReference type="ARBA" id="ARBA00022490"/>
    </source>
</evidence>
<dbReference type="InterPro" id="IPR036390">
    <property type="entry name" value="WH_DNA-bd_sf"/>
</dbReference>
<accession>A0A192GZN1</accession>
<protein>
    <recommendedName>
        <fullName evidence="2">Selenocysteine-specific elongation factor</fullName>
    </recommendedName>
    <alternativeName>
        <fullName evidence="8">SelB translation factor</fullName>
    </alternativeName>
</protein>